<dbReference type="InterPro" id="IPR028030">
    <property type="entry name" value="DUF4592"/>
</dbReference>
<feature type="compositionally biased region" description="Basic and acidic residues" evidence="1">
    <location>
        <begin position="480"/>
        <end position="526"/>
    </location>
</feature>
<evidence type="ECO:0000313" key="3">
    <source>
        <dbReference type="Proteomes" id="UP000515140"/>
    </source>
</evidence>
<feature type="region of interest" description="Disordered" evidence="1">
    <location>
        <begin position="971"/>
        <end position="1326"/>
    </location>
</feature>
<feature type="compositionally biased region" description="Polar residues" evidence="1">
    <location>
        <begin position="276"/>
        <end position="287"/>
    </location>
</feature>
<feature type="compositionally biased region" description="Polar residues" evidence="1">
    <location>
        <begin position="1317"/>
        <end position="1326"/>
    </location>
</feature>
<feature type="compositionally biased region" description="Basic residues" evidence="1">
    <location>
        <begin position="245"/>
        <end position="267"/>
    </location>
</feature>
<feature type="region of interest" description="Disordered" evidence="1">
    <location>
        <begin position="900"/>
        <end position="942"/>
    </location>
</feature>
<dbReference type="Pfam" id="PF15262">
    <property type="entry name" value="DUF4592"/>
    <property type="match status" value="1"/>
</dbReference>
<reference evidence="4 5" key="1">
    <citation type="submission" date="2025-04" db="UniProtKB">
        <authorList>
            <consortium name="RefSeq"/>
        </authorList>
    </citation>
    <scope>IDENTIFICATION</scope>
    <source>
        <tissue evidence="4 5">Spleen</tissue>
    </source>
</reference>
<feature type="region of interest" description="Disordered" evidence="1">
    <location>
        <begin position="131"/>
        <end position="158"/>
    </location>
</feature>
<feature type="region of interest" description="Disordered" evidence="1">
    <location>
        <begin position="721"/>
        <end position="748"/>
    </location>
</feature>
<feature type="region of interest" description="Disordered" evidence="1">
    <location>
        <begin position="349"/>
        <end position="679"/>
    </location>
</feature>
<feature type="compositionally biased region" description="Basic and acidic residues" evidence="1">
    <location>
        <begin position="535"/>
        <end position="550"/>
    </location>
</feature>
<feature type="compositionally biased region" description="Basic and acidic residues" evidence="1">
    <location>
        <begin position="986"/>
        <end position="996"/>
    </location>
</feature>
<feature type="compositionally biased region" description="Basic and acidic residues" evidence="1">
    <location>
        <begin position="594"/>
        <end position="646"/>
    </location>
</feature>
<feature type="compositionally biased region" description="Basic and acidic residues" evidence="1">
    <location>
        <begin position="848"/>
        <end position="869"/>
    </location>
</feature>
<dbReference type="GO" id="GO:2000813">
    <property type="term" value="P:negative regulation of barbed-end actin filament capping"/>
    <property type="evidence" value="ECO:0007669"/>
    <property type="project" value="Ensembl"/>
</dbReference>
<dbReference type="CTD" id="57482"/>
<feature type="region of interest" description="Disordered" evidence="1">
    <location>
        <begin position="177"/>
        <end position="223"/>
    </location>
</feature>
<feature type="compositionally biased region" description="Basic and acidic residues" evidence="1">
    <location>
        <begin position="1197"/>
        <end position="1211"/>
    </location>
</feature>
<feature type="compositionally biased region" description="Basic and acidic residues" evidence="1">
    <location>
        <begin position="1294"/>
        <end position="1316"/>
    </location>
</feature>
<evidence type="ECO:0000313" key="4">
    <source>
        <dbReference type="RefSeq" id="XP_020830969.1"/>
    </source>
</evidence>
<dbReference type="Proteomes" id="UP000515140">
    <property type="component" value="Unplaced"/>
</dbReference>
<feature type="compositionally biased region" description="Basic and acidic residues" evidence="1">
    <location>
        <begin position="653"/>
        <end position="679"/>
    </location>
</feature>
<proteinExistence type="predicted"/>
<feature type="compositionally biased region" description="Basic and acidic residues" evidence="1">
    <location>
        <begin position="1245"/>
        <end position="1269"/>
    </location>
</feature>
<dbReference type="KEGG" id="pcw:110200153"/>
<name>A0A6P5JA58_PHACI</name>
<dbReference type="RefSeq" id="XP_020830970.1">
    <property type="nucleotide sequence ID" value="XM_020975311.1"/>
</dbReference>
<dbReference type="RefSeq" id="XP_020830969.1">
    <property type="nucleotide sequence ID" value="XM_020975310.1"/>
</dbReference>
<keyword evidence="3" id="KW-1185">Reference proteome</keyword>
<gene>
    <name evidence="4 5" type="primary">KIAA1211</name>
</gene>
<evidence type="ECO:0000259" key="2">
    <source>
        <dbReference type="Pfam" id="PF15262"/>
    </source>
</evidence>
<feature type="compositionally biased region" description="Basic and acidic residues" evidence="1">
    <location>
        <begin position="1145"/>
        <end position="1162"/>
    </location>
</feature>
<evidence type="ECO:0000313" key="5">
    <source>
        <dbReference type="RefSeq" id="XP_020830970.1"/>
    </source>
</evidence>
<feature type="compositionally biased region" description="Polar residues" evidence="1">
    <location>
        <begin position="1270"/>
        <end position="1286"/>
    </location>
</feature>
<feature type="domain" description="DUF4592" evidence="2">
    <location>
        <begin position="130"/>
        <end position="260"/>
    </location>
</feature>
<dbReference type="GO" id="GO:0030277">
    <property type="term" value="P:maintenance of gastrointestinal epithelium"/>
    <property type="evidence" value="ECO:0007669"/>
    <property type="project" value="TreeGrafter"/>
</dbReference>
<accession>A0A6P5JA58</accession>
<feature type="compositionally biased region" description="Low complexity" evidence="1">
    <location>
        <begin position="565"/>
        <end position="576"/>
    </location>
</feature>
<sequence length="1379" mass="154844">MATEDIKLMPSVHDEVLSADASDKKKTGKFQPFKKLFGRRKKKEAPLSREISGATQNHPFPNACNGAFSSDEETLGDSLRSFSSAMGTRAFSHDSIFIPDGGAESEQTVQAVSQDNILGKVKTHQPQLVKNIKCGQSPPPTGLPMKRTDTPSPETSLEEDLFLSSPMEIVTHQDLMLSDSENKSSDTPTSLSPLNLPGTGSEMEEKVAPVKSSRPKRHFSSAGTIESVNLDAIPRAIARLDNSAAKHKLAVKPKNQRVSRNHRRLSKGRQNDQESFESQLSLDQNGHSGEEKRTWHEEELKPLDSEEEKRQQEEYWRHLEAEYRRQKAEKKRLEEQRLQEVERRLWEENAKPLLEEEEEEKHPEGQSPQGEEGQRSEEQNWQQLQENRLKEAKQELEEKKSLEAEEQPCWQLEAEKPLEELERQEGLQERRKQEIEKQHLEEEAKLLQERQRREETEEQKRREAEKQLQEEEEATALQELRSREETEEWRKQETERQRQAEEGKVLEETEEQGGKQRQNDELKSLAELEGQDVGTAEHSKQEVEKQLQTEEREDEWQQWEKEAVQEQSSQEAQRQPESVEERHLESPAQGHSKKSLEEQKCPKHEGRERNERNVRGLQFGEKRSPQGEETGEDGHRGAPLLQEERGGTQQGRPQKEKRQPEDEPAQGEKKETVTLKKDQIGEELRWQEVEERQSMPRPYTFQVSSGGKQILFPKVNLSPVTLGKESGLPSISQEPKASKSSKASHPLPSSLSIPHTAILVTGAQLCGPAVNLNQIKDTACKTLLGLSEEKKHMDIPALENTPRSTHDAWAASGKAKFPQESPSSKAALAEWESIRSRILKNTDNGQVGERDLLRHSGDSASKGRSDSRGNLRKTLSANAKFSIMPAWQKFSDGGIEGQKQNAENLRNKPGLGPSERVEVQPPAGGHQKIPERTGMQQEPTDTAEGCKFAKDLPSFLVPSSPLALQKALVQPDSAASSESETSCVGKAEDVMPRGEESTSPFGIKLRRTNYSLRFHYDQQVEQSKKKKRHSTGDNPEGAASVLKDNAGEKEIIIVKGSTSPTQEKKNNPLRLKDSLDSLGRHPAQPAPQLPSSHIPPLDHDKPGAKSPLPQKPALAPKPTSQTPPSSPLSKMGRPFLAELISRRTVKPDQDASEKLHGGKDSGDLQLPPVPLTEKRKEEEETAEKKSPSPLVSISQQEKPEKTLEPGKKEKPVLQSWHSLEGSKSMEKTETAQPQWVTLALQKQKGFREQQATREERKQAREAKQAERISKNNAGVSQQPESSNISRIGSLHKSTAQEDEKKIETAVSRLERREQLKKSNTLPTSVTVDISDSAMPASLVKEVPKRFSTPDAAPVSTEPAWLALAKRKAKAWSDCPQIIK</sequence>
<feature type="compositionally biased region" description="Polar residues" evidence="1">
    <location>
        <begin position="973"/>
        <end position="982"/>
    </location>
</feature>
<feature type="compositionally biased region" description="Basic and acidic residues" evidence="1">
    <location>
        <begin position="288"/>
        <end position="312"/>
    </location>
</feature>
<feature type="compositionally biased region" description="Basic and acidic residues" evidence="1">
    <location>
        <begin position="1172"/>
        <end position="1186"/>
    </location>
</feature>
<feature type="compositionally biased region" description="Basic and acidic residues" evidence="1">
    <location>
        <begin position="1062"/>
        <end position="1079"/>
    </location>
</feature>
<dbReference type="GeneTree" id="ENSGT00940000161471"/>
<protein>
    <submittedName>
        <fullName evidence="4 5">Uncharacterized protein KIAA1211 homolog isoform X1</fullName>
    </submittedName>
</protein>
<feature type="region of interest" description="Disordered" evidence="1">
    <location>
        <begin position="33"/>
        <end position="73"/>
    </location>
</feature>
<feature type="compositionally biased region" description="Low complexity" evidence="1">
    <location>
        <begin position="1104"/>
        <end position="1130"/>
    </location>
</feature>
<dbReference type="InterPro" id="IPR052853">
    <property type="entry name" value="Actin_dynamics_regulator"/>
</dbReference>
<feature type="region of interest" description="Disordered" evidence="1">
    <location>
        <begin position="244"/>
        <end position="312"/>
    </location>
</feature>
<dbReference type="GeneID" id="110200153"/>
<dbReference type="PANTHER" id="PTHR47574:SF3">
    <property type="entry name" value="CAPPING PROTEIN-INHIBITING REGULATOR OF ACTIN DYNAMICS"/>
    <property type="match status" value="1"/>
</dbReference>
<organism evidence="3 5">
    <name type="scientific">Phascolarctos cinereus</name>
    <name type="common">Koala</name>
    <dbReference type="NCBI Taxonomy" id="38626"/>
    <lineage>
        <taxon>Eukaryota</taxon>
        <taxon>Metazoa</taxon>
        <taxon>Chordata</taxon>
        <taxon>Craniata</taxon>
        <taxon>Vertebrata</taxon>
        <taxon>Euteleostomi</taxon>
        <taxon>Mammalia</taxon>
        <taxon>Metatheria</taxon>
        <taxon>Diprotodontia</taxon>
        <taxon>Phascolarctidae</taxon>
        <taxon>Phascolarctos</taxon>
    </lineage>
</organism>
<dbReference type="PANTHER" id="PTHR47574">
    <property type="entry name" value="CANCER-RELATED REGULATOR OF ACTIN DYNAMICS"/>
    <property type="match status" value="1"/>
</dbReference>
<feature type="compositionally biased region" description="Low complexity" evidence="1">
    <location>
        <begin position="738"/>
        <end position="748"/>
    </location>
</feature>
<feature type="compositionally biased region" description="Basic and acidic residues" evidence="1">
    <location>
        <begin position="413"/>
        <end position="469"/>
    </location>
</feature>
<feature type="compositionally biased region" description="Basic and acidic residues" evidence="1">
    <location>
        <begin position="349"/>
        <end position="364"/>
    </location>
</feature>
<evidence type="ECO:0000256" key="1">
    <source>
        <dbReference type="SAM" id="MobiDB-lite"/>
    </source>
</evidence>
<feature type="region of interest" description="Disordered" evidence="1">
    <location>
        <begin position="805"/>
        <end position="824"/>
    </location>
</feature>
<feature type="compositionally biased region" description="Basic and acidic residues" evidence="1">
    <location>
        <begin position="387"/>
        <end position="403"/>
    </location>
</feature>
<feature type="region of interest" description="Disordered" evidence="1">
    <location>
        <begin position="842"/>
        <end position="871"/>
    </location>
</feature>